<dbReference type="Gene3D" id="3.40.710.10">
    <property type="entry name" value="DD-peptidase/beta-lactamase superfamily"/>
    <property type="match status" value="1"/>
</dbReference>
<dbReference type="InterPro" id="IPR050515">
    <property type="entry name" value="Beta-lactam/transpept"/>
</dbReference>
<dbReference type="PANTHER" id="PTHR30627:SF1">
    <property type="entry name" value="PEPTIDOGLYCAN D,D-TRANSPEPTIDASE FTSI"/>
    <property type="match status" value="1"/>
</dbReference>
<evidence type="ECO:0000313" key="9">
    <source>
        <dbReference type="Proteomes" id="UP000005384"/>
    </source>
</evidence>
<feature type="region of interest" description="Disordered" evidence="4">
    <location>
        <begin position="1"/>
        <end position="22"/>
    </location>
</feature>
<dbReference type="SUPFAM" id="SSF56519">
    <property type="entry name" value="Penicillin binding protein dimerisation domain"/>
    <property type="match status" value="1"/>
</dbReference>
<feature type="domain" description="Penicillin-binding protein transpeptidase" evidence="6">
    <location>
        <begin position="292"/>
        <end position="622"/>
    </location>
</feature>
<evidence type="ECO:0008006" key="10">
    <source>
        <dbReference type="Google" id="ProtNLM"/>
    </source>
</evidence>
<comment type="similarity">
    <text evidence="2">Belongs to the transpeptidase family.</text>
</comment>
<dbReference type="EMBL" id="ADLN01000032">
    <property type="protein sequence ID" value="EHI60218.1"/>
    <property type="molecule type" value="Genomic_DNA"/>
</dbReference>
<organism evidence="8 9">
    <name type="scientific">Hungatella hathewayi WAL-18680</name>
    <dbReference type="NCBI Taxonomy" id="742737"/>
    <lineage>
        <taxon>Bacteria</taxon>
        <taxon>Bacillati</taxon>
        <taxon>Bacillota</taxon>
        <taxon>Clostridia</taxon>
        <taxon>Lachnospirales</taxon>
        <taxon>Lachnospiraceae</taxon>
        <taxon>Hungatella</taxon>
    </lineage>
</organism>
<dbReference type="InterPro" id="IPR036138">
    <property type="entry name" value="PBP_dimer_sf"/>
</dbReference>
<name>G5IE78_9FIRM</name>
<dbReference type="InterPro" id="IPR001460">
    <property type="entry name" value="PCN-bd_Tpept"/>
</dbReference>
<evidence type="ECO:0000256" key="1">
    <source>
        <dbReference type="ARBA" id="ARBA00004370"/>
    </source>
</evidence>
<comment type="subcellular location">
    <subcellularLocation>
        <location evidence="1">Membrane</location>
    </subcellularLocation>
</comment>
<proteinExistence type="inferred from homology"/>
<evidence type="ECO:0000259" key="6">
    <source>
        <dbReference type="Pfam" id="PF00905"/>
    </source>
</evidence>
<feature type="compositionally biased region" description="Acidic residues" evidence="4">
    <location>
        <begin position="660"/>
        <end position="671"/>
    </location>
</feature>
<dbReference type="GO" id="GO:0071555">
    <property type="term" value="P:cell wall organization"/>
    <property type="evidence" value="ECO:0007669"/>
    <property type="project" value="TreeGrafter"/>
</dbReference>
<feature type="transmembrane region" description="Helical" evidence="5">
    <location>
        <begin position="38"/>
        <end position="60"/>
    </location>
</feature>
<reference evidence="8 9" key="1">
    <citation type="submission" date="2011-08" db="EMBL/GenBank/DDBJ databases">
        <title>The Genome Sequence of Clostridium hathewayi WAL-18680.</title>
        <authorList>
            <consortium name="The Broad Institute Genome Sequencing Platform"/>
            <person name="Earl A."/>
            <person name="Ward D."/>
            <person name="Feldgarden M."/>
            <person name="Gevers D."/>
            <person name="Finegold S.M."/>
            <person name="Summanen P.H."/>
            <person name="Molitoris D.R."/>
            <person name="Song M."/>
            <person name="Daigneault M."/>
            <person name="Allen-Vercoe E."/>
            <person name="Young S.K."/>
            <person name="Zeng Q."/>
            <person name="Gargeya S."/>
            <person name="Fitzgerald M."/>
            <person name="Haas B."/>
            <person name="Abouelleil A."/>
            <person name="Alvarado L."/>
            <person name="Arachchi H.M."/>
            <person name="Berlin A."/>
            <person name="Brown A."/>
            <person name="Chapman S.B."/>
            <person name="Chen Z."/>
            <person name="Dunbar C."/>
            <person name="Freedman E."/>
            <person name="Gearin G."/>
            <person name="Gellesch M."/>
            <person name="Goldberg J."/>
            <person name="Griggs A."/>
            <person name="Gujja S."/>
            <person name="Heiman D."/>
            <person name="Howarth C."/>
            <person name="Larson L."/>
            <person name="Lui A."/>
            <person name="MacDonald P.J.P."/>
            <person name="Montmayeur A."/>
            <person name="Murphy C."/>
            <person name="Neiman D."/>
            <person name="Pearson M."/>
            <person name="Priest M."/>
            <person name="Roberts A."/>
            <person name="Saif S."/>
            <person name="Shea T."/>
            <person name="Shenoy N."/>
            <person name="Sisk P."/>
            <person name="Stolte C."/>
            <person name="Sykes S."/>
            <person name="Wortman J."/>
            <person name="Nusbaum C."/>
            <person name="Birren B."/>
        </authorList>
    </citation>
    <scope>NUCLEOTIDE SEQUENCE [LARGE SCALE GENOMIC DNA]</scope>
    <source>
        <strain evidence="8 9">WAL-18680</strain>
    </source>
</reference>
<keyword evidence="5" id="KW-1133">Transmembrane helix</keyword>
<comment type="caution">
    <text evidence="8">The sequence shown here is derived from an EMBL/GenBank/DDBJ whole genome shotgun (WGS) entry which is preliminary data.</text>
</comment>
<evidence type="ECO:0000256" key="2">
    <source>
        <dbReference type="ARBA" id="ARBA00007171"/>
    </source>
</evidence>
<gene>
    <name evidence="8" type="ORF">HMPREF9473_01805</name>
</gene>
<keyword evidence="9" id="KW-1185">Reference proteome</keyword>
<dbReference type="AlphaFoldDB" id="G5IE78"/>
<feature type="region of interest" description="Disordered" evidence="4">
    <location>
        <begin position="638"/>
        <end position="744"/>
    </location>
</feature>
<feature type="compositionally biased region" description="Polar residues" evidence="4">
    <location>
        <begin position="733"/>
        <end position="744"/>
    </location>
</feature>
<dbReference type="GO" id="GO:0005886">
    <property type="term" value="C:plasma membrane"/>
    <property type="evidence" value="ECO:0007669"/>
    <property type="project" value="TreeGrafter"/>
</dbReference>
<evidence type="ECO:0000259" key="7">
    <source>
        <dbReference type="Pfam" id="PF03717"/>
    </source>
</evidence>
<keyword evidence="3 5" id="KW-0472">Membrane</keyword>
<dbReference type="RefSeq" id="WP_006779785.1">
    <property type="nucleotide sequence ID" value="NZ_CP040506.1"/>
</dbReference>
<evidence type="ECO:0000256" key="3">
    <source>
        <dbReference type="ARBA" id="ARBA00023136"/>
    </source>
</evidence>
<dbReference type="InterPro" id="IPR005311">
    <property type="entry name" value="PBP_dimer"/>
</dbReference>
<dbReference type="SUPFAM" id="SSF56601">
    <property type="entry name" value="beta-lactamase/transpeptidase-like"/>
    <property type="match status" value="1"/>
</dbReference>
<dbReference type="PATRIC" id="fig|742737.3.peg.1830"/>
<keyword evidence="5" id="KW-0812">Transmembrane</keyword>
<dbReference type="Pfam" id="PF03717">
    <property type="entry name" value="PBP_dimer"/>
    <property type="match status" value="1"/>
</dbReference>
<sequence>MKTSHNTNHTKKTTNKKNKQNDIENLRKPFQKYMQEKLAVTVIVIMLALFALVIVLYNLVNDKNEEYTKVVLSQHSSYDSRTLPYRRGDITDRNGTYLATSEKVYNLIIDPGQIYENGGEVHYLAPTVDALVQCFGYDRAELLAAIEEKKDTRYLRYERRLSYEKKEEFETLKKTTNDAYKEAGMEERVYGVWFEDEYKRLYPYSALACSLIGFSGSDSGEGTGGIEQFYNSTLIGTNGREYGYLNDDSNMETVIKSASNGNTVVSTIDVNIQNMVEKQIDAFQQETGSKQMGVIVMDPRNGEILAMATDKRYDLNNPRDLSGYYTQEEIEAMDTNAQMEAWNQMWRNFCVSDTYEPGSPSKVFTVAAGLEDAVISTGSHFFCDGFEHVGIYDIKCTAYAKGGHGDLSLDESLIVSCNDAMMQIAALEGKTRFLKYMDMFGFGQKTGIDLPGEADAATLVYTDKTMGPAELATNSFGQGANCTMVQLAAAFSSVINGGSYYEPHVAKQILNEQGAVVRKLDPVLVRETVSENTSKFIRDALWRTVEEGTGKAAQVPGYKVGGKTGTAEKIPRELKKYVVSFCGFAPADDPKVLVYVVIDDPQVEAVKVSSAFAGRVFSKIMQDILPYMNIFPDVELPEDSEELQGETQPEGITENTNQPEDGETDDAGETEPETKRYDTEELAPEGGLGLDGTPVPSTESGGDDGGETVNGPAGQDVPESTSAAPQETGGPGSETTPAQTQAGN</sequence>
<dbReference type="Proteomes" id="UP000005384">
    <property type="component" value="Unassembled WGS sequence"/>
</dbReference>
<feature type="domain" description="Penicillin-binding protein dimerisation" evidence="7">
    <location>
        <begin position="86"/>
        <end position="251"/>
    </location>
</feature>
<protein>
    <recommendedName>
        <fullName evidence="10">Penicillin-binding protein transpeptidase domain-containing protein</fullName>
    </recommendedName>
</protein>
<dbReference type="Pfam" id="PF00905">
    <property type="entry name" value="Transpeptidase"/>
    <property type="match status" value="1"/>
</dbReference>
<evidence type="ECO:0000313" key="8">
    <source>
        <dbReference type="EMBL" id="EHI60218.1"/>
    </source>
</evidence>
<feature type="compositionally biased region" description="Basic residues" evidence="4">
    <location>
        <begin position="8"/>
        <end position="18"/>
    </location>
</feature>
<dbReference type="PANTHER" id="PTHR30627">
    <property type="entry name" value="PEPTIDOGLYCAN D,D-TRANSPEPTIDASE"/>
    <property type="match status" value="1"/>
</dbReference>
<accession>G5IE78</accession>
<evidence type="ECO:0000256" key="4">
    <source>
        <dbReference type="SAM" id="MobiDB-lite"/>
    </source>
</evidence>
<dbReference type="GO" id="GO:0008658">
    <property type="term" value="F:penicillin binding"/>
    <property type="evidence" value="ECO:0007669"/>
    <property type="project" value="InterPro"/>
</dbReference>
<evidence type="ECO:0000256" key="5">
    <source>
        <dbReference type="SAM" id="Phobius"/>
    </source>
</evidence>
<dbReference type="InterPro" id="IPR012338">
    <property type="entry name" value="Beta-lactam/transpept-like"/>
</dbReference>
<dbReference type="Gene3D" id="3.90.1310.10">
    <property type="entry name" value="Penicillin-binding protein 2a (Domain 2)"/>
    <property type="match status" value="1"/>
</dbReference>
<dbReference type="HOGENOM" id="CLU_009289_6_0_9"/>